<evidence type="ECO:0000313" key="1">
    <source>
        <dbReference type="EMBL" id="RLL45321.1"/>
    </source>
</evidence>
<keyword evidence="1" id="KW-0969">Cilium</keyword>
<sequence length="125" mass="14127">MDHRIHQISSQHALHIPSLNTKTQMEKSSSSFKDILNEQVSLKISKHASERLNERSIEINDKQWKLINEKMQEAKRKGVTDSLVLTNNAALVVSTKNNTVVTAMNKEEATSRIFTNINGTILISE</sequence>
<dbReference type="EMBL" id="RCHR01000003">
    <property type="protein sequence ID" value="RLL45321.1"/>
    <property type="molecule type" value="Genomic_DNA"/>
</dbReference>
<keyword evidence="1" id="KW-0966">Cell projection</keyword>
<name>A0A498D9L7_9BACI</name>
<keyword evidence="1" id="KW-0282">Flagellum</keyword>
<organism evidence="1 2">
    <name type="scientific">Oceanobacillus piezotolerans</name>
    <dbReference type="NCBI Taxonomy" id="2448030"/>
    <lineage>
        <taxon>Bacteria</taxon>
        <taxon>Bacillati</taxon>
        <taxon>Bacillota</taxon>
        <taxon>Bacilli</taxon>
        <taxon>Bacillales</taxon>
        <taxon>Bacillaceae</taxon>
        <taxon>Oceanobacillus</taxon>
    </lineage>
</organism>
<protein>
    <submittedName>
        <fullName evidence="1">Flagellar protein</fullName>
    </submittedName>
</protein>
<dbReference type="AlphaFoldDB" id="A0A498D9L7"/>
<dbReference type="Pfam" id="PF12611">
    <property type="entry name" value="Flagellar_put"/>
    <property type="match status" value="1"/>
</dbReference>
<proteinExistence type="predicted"/>
<gene>
    <name evidence="1" type="ORF">D8M04_10730</name>
</gene>
<dbReference type="InterPro" id="IPR013367">
    <property type="entry name" value="Flagellar_put"/>
</dbReference>
<dbReference type="Proteomes" id="UP000270219">
    <property type="component" value="Unassembled WGS sequence"/>
</dbReference>
<comment type="caution">
    <text evidence="1">The sequence shown here is derived from an EMBL/GenBank/DDBJ whole genome shotgun (WGS) entry which is preliminary data.</text>
</comment>
<evidence type="ECO:0000313" key="2">
    <source>
        <dbReference type="Proteomes" id="UP000270219"/>
    </source>
</evidence>
<reference evidence="1 2" key="1">
    <citation type="submission" date="2018-10" db="EMBL/GenBank/DDBJ databases">
        <title>Oceanobacillus sp. YLB-02 draft genome.</title>
        <authorList>
            <person name="Yu L."/>
        </authorList>
    </citation>
    <scope>NUCLEOTIDE SEQUENCE [LARGE SCALE GENOMIC DNA]</scope>
    <source>
        <strain evidence="1 2">YLB-02</strain>
    </source>
</reference>
<dbReference type="NCBIfam" id="TIGR02530">
    <property type="entry name" value="flg_new"/>
    <property type="match status" value="1"/>
</dbReference>
<dbReference type="RefSeq" id="WP_121522907.1">
    <property type="nucleotide sequence ID" value="NZ_RCHR01000003.1"/>
</dbReference>
<dbReference type="OrthoDB" id="165650at2"/>
<accession>A0A498D9L7</accession>
<keyword evidence="2" id="KW-1185">Reference proteome</keyword>